<protein>
    <recommendedName>
        <fullName evidence="3">Fungal N-terminal domain-containing protein</fullName>
    </recommendedName>
</protein>
<reference evidence="1 2" key="1">
    <citation type="submission" date="2017-12" db="EMBL/GenBank/DDBJ databases">
        <authorList>
            <consortium name="DOE Joint Genome Institute"/>
            <person name="Haridas S."/>
            <person name="Kjaerbolling I."/>
            <person name="Vesth T.C."/>
            <person name="Frisvad J.C."/>
            <person name="Nybo J.L."/>
            <person name="Theobald S."/>
            <person name="Kuo A."/>
            <person name="Bowyer P."/>
            <person name="Matsuda Y."/>
            <person name="Mondo S."/>
            <person name="Lyhne E.K."/>
            <person name="Kogle M.E."/>
            <person name="Clum A."/>
            <person name="Lipzen A."/>
            <person name="Salamov A."/>
            <person name="Ngan C.Y."/>
            <person name="Daum C."/>
            <person name="Chiniquy J."/>
            <person name="Barry K."/>
            <person name="LaButti K."/>
            <person name="Simmons B.A."/>
            <person name="Magnuson J.K."/>
            <person name="Mortensen U.H."/>
            <person name="Larsen T.O."/>
            <person name="Grigoriev I.V."/>
            <person name="Baker S.E."/>
            <person name="Andersen M.R."/>
            <person name="Nordberg H.P."/>
            <person name="Cantor M.N."/>
            <person name="Hua S.X."/>
        </authorList>
    </citation>
    <scope>NUCLEOTIDE SEQUENCE [LARGE SCALE GENOMIC DNA]</scope>
    <source>
        <strain evidence="1 2">CBS 102.13</strain>
    </source>
</reference>
<keyword evidence="2" id="KW-1185">Reference proteome</keyword>
<accession>A0A2I2FJ05</accession>
<dbReference type="STRING" id="41067.A0A2I2FJ05"/>
<sequence>MIEPIGLVGTLIAIVQVCGKLVSVCYDYRMGVRNAPKDISRILDEITSVGSIAQQLVKAVELDDALSLPSLQAMDGDDGTLRRCLVELQDLKASLKLGKTSSLRRALAWPLQRADAETRLQVLATIKSTLQLALAADNVQNMMEVLSLTRSLPSVEKKITRLSESVARSNEGRMRFRS</sequence>
<dbReference type="GeneID" id="36527314"/>
<dbReference type="Proteomes" id="UP000234585">
    <property type="component" value="Unassembled WGS sequence"/>
</dbReference>
<proteinExistence type="predicted"/>
<name>A0A2I2FJ05_ASPCN</name>
<evidence type="ECO:0000313" key="2">
    <source>
        <dbReference type="Proteomes" id="UP000234585"/>
    </source>
</evidence>
<evidence type="ECO:0000313" key="1">
    <source>
        <dbReference type="EMBL" id="PLB40606.1"/>
    </source>
</evidence>
<dbReference type="OrthoDB" id="1577640at2759"/>
<dbReference type="RefSeq" id="XP_024674618.1">
    <property type="nucleotide sequence ID" value="XM_024820154.1"/>
</dbReference>
<gene>
    <name evidence="1" type="ORF">BDW47DRAFT_89371</name>
</gene>
<dbReference type="EMBL" id="KZ559124">
    <property type="protein sequence ID" value="PLB40606.1"/>
    <property type="molecule type" value="Genomic_DNA"/>
</dbReference>
<dbReference type="AlphaFoldDB" id="A0A2I2FJ05"/>
<evidence type="ECO:0008006" key="3">
    <source>
        <dbReference type="Google" id="ProtNLM"/>
    </source>
</evidence>
<organism evidence="1 2">
    <name type="scientific">Aspergillus candidus</name>
    <dbReference type="NCBI Taxonomy" id="41067"/>
    <lineage>
        <taxon>Eukaryota</taxon>
        <taxon>Fungi</taxon>
        <taxon>Dikarya</taxon>
        <taxon>Ascomycota</taxon>
        <taxon>Pezizomycotina</taxon>
        <taxon>Eurotiomycetes</taxon>
        <taxon>Eurotiomycetidae</taxon>
        <taxon>Eurotiales</taxon>
        <taxon>Aspergillaceae</taxon>
        <taxon>Aspergillus</taxon>
        <taxon>Aspergillus subgen. Circumdati</taxon>
    </lineage>
</organism>